<dbReference type="AlphaFoldDB" id="A0AAV4CUC0"/>
<organism evidence="1 2">
    <name type="scientific">Plakobranchus ocellatus</name>
    <dbReference type="NCBI Taxonomy" id="259542"/>
    <lineage>
        <taxon>Eukaryota</taxon>
        <taxon>Metazoa</taxon>
        <taxon>Spiralia</taxon>
        <taxon>Lophotrochozoa</taxon>
        <taxon>Mollusca</taxon>
        <taxon>Gastropoda</taxon>
        <taxon>Heterobranchia</taxon>
        <taxon>Euthyneura</taxon>
        <taxon>Panpulmonata</taxon>
        <taxon>Sacoglossa</taxon>
        <taxon>Placobranchoidea</taxon>
        <taxon>Plakobranchidae</taxon>
        <taxon>Plakobranchus</taxon>
    </lineage>
</organism>
<protein>
    <submittedName>
        <fullName evidence="1">Uncharacterized protein</fullName>
    </submittedName>
</protein>
<dbReference type="Proteomes" id="UP000735302">
    <property type="component" value="Unassembled WGS sequence"/>
</dbReference>
<gene>
    <name evidence="1" type="ORF">PoB_006196000</name>
</gene>
<evidence type="ECO:0000313" key="2">
    <source>
        <dbReference type="Proteomes" id="UP000735302"/>
    </source>
</evidence>
<reference evidence="1 2" key="1">
    <citation type="journal article" date="2021" name="Elife">
        <title>Chloroplast acquisition without the gene transfer in kleptoplastic sea slugs, Plakobranchus ocellatus.</title>
        <authorList>
            <person name="Maeda T."/>
            <person name="Takahashi S."/>
            <person name="Yoshida T."/>
            <person name="Shimamura S."/>
            <person name="Takaki Y."/>
            <person name="Nagai Y."/>
            <person name="Toyoda A."/>
            <person name="Suzuki Y."/>
            <person name="Arimoto A."/>
            <person name="Ishii H."/>
            <person name="Satoh N."/>
            <person name="Nishiyama T."/>
            <person name="Hasebe M."/>
            <person name="Maruyama T."/>
            <person name="Minagawa J."/>
            <person name="Obokata J."/>
            <person name="Shigenobu S."/>
        </authorList>
    </citation>
    <scope>NUCLEOTIDE SEQUENCE [LARGE SCALE GENOMIC DNA]</scope>
</reference>
<sequence>MDYIDVEHQMDLDIHSYACVTATDNEIDLSNLREQDMVVNHNGGAFELDVDLSAYETTKTLKKKETAHHAVCLTIIVYSVGYTMSIVSGVGAPVMEALLGCSVSSVDVVPQLEENVAARFYCLRCC</sequence>
<keyword evidence="2" id="KW-1185">Reference proteome</keyword>
<accession>A0AAV4CUC0</accession>
<name>A0AAV4CUC0_9GAST</name>
<comment type="caution">
    <text evidence="1">The sequence shown here is derived from an EMBL/GenBank/DDBJ whole genome shotgun (WGS) entry which is preliminary data.</text>
</comment>
<evidence type="ECO:0000313" key="1">
    <source>
        <dbReference type="EMBL" id="GFO35455.1"/>
    </source>
</evidence>
<dbReference type="EMBL" id="BLXT01006999">
    <property type="protein sequence ID" value="GFO35455.1"/>
    <property type="molecule type" value="Genomic_DNA"/>
</dbReference>
<proteinExistence type="predicted"/>